<evidence type="ECO:0000313" key="4">
    <source>
        <dbReference type="EMBL" id="MFC4127588.1"/>
    </source>
</evidence>
<evidence type="ECO:0000256" key="3">
    <source>
        <dbReference type="SAM" id="MobiDB-lite"/>
    </source>
</evidence>
<feature type="compositionally biased region" description="Low complexity" evidence="3">
    <location>
        <begin position="203"/>
        <end position="215"/>
    </location>
</feature>
<sequence length="331" mass="33593">MTRVLTPLRGAATHRGGGEPALVLVAHGSRDPRSAANAAAVRDLVAAARPELAVRLAFLDLTAPSVDRTVDAVAAAGFSRAVVVPLLLGSAFHARVDLPGLLDAARRRLPRLELIQAEVLGPDPHLITALCERIAEASTGRPVTIGGASGSARTCPPATGTGNAGATIEPIRSGAPITASGIARATIEPSKTGTPTTTGIANATVEPTQTGTPTTTTGIAVAAVGSTRPGANERTAEVAAEVARRTGLPTEICFATSEPTMSTAIARLRARGVDRIIVAPWFLAPGLLTDRLLTTAPDVVHAATIGAHSALAEVVSARYDSALAAELELSA</sequence>
<protein>
    <submittedName>
        <fullName evidence="4">Sirohydrochlorin chelatase</fullName>
    </submittedName>
</protein>
<dbReference type="PANTHER" id="PTHR33542">
    <property type="entry name" value="SIROHYDROCHLORIN FERROCHELATASE, CHLOROPLASTIC"/>
    <property type="match status" value="1"/>
</dbReference>
<evidence type="ECO:0000313" key="5">
    <source>
        <dbReference type="Proteomes" id="UP001595767"/>
    </source>
</evidence>
<comment type="caution">
    <text evidence="4">The sequence shown here is derived from an EMBL/GenBank/DDBJ whole genome shotgun (WGS) entry which is preliminary data.</text>
</comment>
<keyword evidence="5" id="KW-1185">Reference proteome</keyword>
<proteinExistence type="predicted"/>
<accession>A0ABV8LA50</accession>
<dbReference type="CDD" id="cd03416">
    <property type="entry name" value="CbiX_SirB_N"/>
    <property type="match status" value="1"/>
</dbReference>
<dbReference type="Proteomes" id="UP001595767">
    <property type="component" value="Unassembled WGS sequence"/>
</dbReference>
<feature type="region of interest" description="Disordered" evidence="3">
    <location>
        <begin position="188"/>
        <end position="215"/>
    </location>
</feature>
<evidence type="ECO:0000256" key="1">
    <source>
        <dbReference type="ARBA" id="ARBA00022723"/>
    </source>
</evidence>
<gene>
    <name evidence="4" type="ORF">ACFOW8_21915</name>
</gene>
<dbReference type="Pfam" id="PF01903">
    <property type="entry name" value="CbiX"/>
    <property type="match status" value="2"/>
</dbReference>
<dbReference type="SUPFAM" id="SSF53800">
    <property type="entry name" value="Chelatase"/>
    <property type="match status" value="2"/>
</dbReference>
<feature type="region of interest" description="Disordered" evidence="3">
    <location>
        <begin position="145"/>
        <end position="166"/>
    </location>
</feature>
<evidence type="ECO:0000256" key="2">
    <source>
        <dbReference type="ARBA" id="ARBA00023239"/>
    </source>
</evidence>
<keyword evidence="1" id="KW-0479">Metal-binding</keyword>
<keyword evidence="2" id="KW-0456">Lyase</keyword>
<name>A0ABV8LA50_9NOCA</name>
<dbReference type="Gene3D" id="3.40.50.1400">
    <property type="match status" value="2"/>
</dbReference>
<dbReference type="RefSeq" id="WP_378553081.1">
    <property type="nucleotide sequence ID" value="NZ_JBHSBA010000014.1"/>
</dbReference>
<dbReference type="EMBL" id="JBHSBA010000014">
    <property type="protein sequence ID" value="MFC4127588.1"/>
    <property type="molecule type" value="Genomic_DNA"/>
</dbReference>
<organism evidence="4 5">
    <name type="scientific">Nocardia rhizosphaerae</name>
    <dbReference type="NCBI Taxonomy" id="1691571"/>
    <lineage>
        <taxon>Bacteria</taxon>
        <taxon>Bacillati</taxon>
        <taxon>Actinomycetota</taxon>
        <taxon>Actinomycetes</taxon>
        <taxon>Mycobacteriales</taxon>
        <taxon>Nocardiaceae</taxon>
        <taxon>Nocardia</taxon>
    </lineage>
</organism>
<reference evidence="5" key="1">
    <citation type="journal article" date="2019" name="Int. J. Syst. Evol. Microbiol.">
        <title>The Global Catalogue of Microorganisms (GCM) 10K type strain sequencing project: providing services to taxonomists for standard genome sequencing and annotation.</title>
        <authorList>
            <consortium name="The Broad Institute Genomics Platform"/>
            <consortium name="The Broad Institute Genome Sequencing Center for Infectious Disease"/>
            <person name="Wu L."/>
            <person name="Ma J."/>
        </authorList>
    </citation>
    <scope>NUCLEOTIDE SEQUENCE [LARGE SCALE GENOMIC DNA]</scope>
    <source>
        <strain evidence="5">CGMCC 4.7204</strain>
    </source>
</reference>
<dbReference type="InterPro" id="IPR002762">
    <property type="entry name" value="CbiX-like"/>
</dbReference>
<dbReference type="InterPro" id="IPR050963">
    <property type="entry name" value="Sirohydro_Cobaltochel/CbiX"/>
</dbReference>
<feature type="compositionally biased region" description="Polar residues" evidence="3">
    <location>
        <begin position="189"/>
        <end position="201"/>
    </location>
</feature>
<dbReference type="PANTHER" id="PTHR33542:SF5">
    <property type="entry name" value="FERROCHELATASE CHE1"/>
    <property type="match status" value="1"/>
</dbReference>